<keyword evidence="3" id="KW-1185">Reference proteome</keyword>
<dbReference type="Pfam" id="PF00583">
    <property type="entry name" value="Acetyltransf_1"/>
    <property type="match status" value="1"/>
</dbReference>
<dbReference type="GO" id="GO:0016747">
    <property type="term" value="F:acyltransferase activity, transferring groups other than amino-acyl groups"/>
    <property type="evidence" value="ECO:0007669"/>
    <property type="project" value="InterPro"/>
</dbReference>
<dbReference type="RefSeq" id="WP_014454882.1">
    <property type="nucleotide sequence ID" value="NC_017098.1"/>
</dbReference>
<dbReference type="PROSITE" id="PS51186">
    <property type="entry name" value="GNAT"/>
    <property type="match status" value="1"/>
</dbReference>
<dbReference type="HOGENOM" id="CLU_1037894_0_0_12"/>
<organism evidence="2 3">
    <name type="scientific">Spirochaeta africana (strain ATCC 700263 / DSM 8902 / Z-7692)</name>
    <dbReference type="NCBI Taxonomy" id="889378"/>
    <lineage>
        <taxon>Bacteria</taxon>
        <taxon>Pseudomonadati</taxon>
        <taxon>Spirochaetota</taxon>
        <taxon>Spirochaetia</taxon>
        <taxon>Spirochaetales</taxon>
        <taxon>Spirochaetaceae</taxon>
        <taxon>Spirochaeta</taxon>
    </lineage>
</organism>
<reference evidence="3" key="1">
    <citation type="journal article" date="2013" name="Stand. Genomic Sci.">
        <title>Complete genome sequence of the halophilic bacterium Spirochaeta africana type strain (Z-7692(T)) from the alkaline Lake Magadi in the East African Rift.</title>
        <authorList>
            <person name="Liolos K."/>
            <person name="Abt B."/>
            <person name="Scheuner C."/>
            <person name="Teshima H."/>
            <person name="Held B."/>
            <person name="Lapidus A."/>
            <person name="Nolan M."/>
            <person name="Lucas S."/>
            <person name="Deshpande S."/>
            <person name="Cheng J.F."/>
            <person name="Tapia R."/>
            <person name="Goodwin L.A."/>
            <person name="Pitluck S."/>
            <person name="Pagani I."/>
            <person name="Ivanova N."/>
            <person name="Mavromatis K."/>
            <person name="Mikhailova N."/>
            <person name="Huntemann M."/>
            <person name="Pati A."/>
            <person name="Chen A."/>
            <person name="Palaniappan K."/>
            <person name="Land M."/>
            <person name="Rohde M."/>
            <person name="Tindall B.J."/>
            <person name="Detter J.C."/>
            <person name="Goker M."/>
            <person name="Bristow J."/>
            <person name="Eisen J.A."/>
            <person name="Markowitz V."/>
            <person name="Hugenholtz P."/>
            <person name="Woyke T."/>
            <person name="Klenk H.P."/>
            <person name="Kyrpides N.C."/>
        </authorList>
    </citation>
    <scope>NUCLEOTIDE SEQUENCE</scope>
    <source>
        <strain evidence="3">ATCC 700263 / DSM 8902 / Z-7692</strain>
    </source>
</reference>
<proteinExistence type="predicted"/>
<evidence type="ECO:0000313" key="3">
    <source>
        <dbReference type="Proteomes" id="UP000007383"/>
    </source>
</evidence>
<dbReference type="KEGG" id="sfc:Spiaf_0791"/>
<dbReference type="eggNOG" id="COG3393">
    <property type="taxonomic scope" value="Bacteria"/>
</dbReference>
<accession>H9UH92</accession>
<dbReference type="STRING" id="889378.Spiaf_0791"/>
<protein>
    <submittedName>
        <fullName evidence="2">Putative acyltransferase</fullName>
    </submittedName>
</protein>
<dbReference type="Gene3D" id="3.40.630.30">
    <property type="match status" value="1"/>
</dbReference>
<dbReference type="Proteomes" id="UP000007383">
    <property type="component" value="Chromosome"/>
</dbReference>
<dbReference type="InterPro" id="IPR016181">
    <property type="entry name" value="Acyl_CoA_acyltransferase"/>
</dbReference>
<keyword evidence="2" id="KW-0012">Acyltransferase</keyword>
<name>H9UH92_SPIAZ</name>
<dbReference type="AlphaFoldDB" id="H9UH92"/>
<gene>
    <name evidence="2" type="ordered locus">Spiaf_0791</name>
</gene>
<dbReference type="EMBL" id="CP003282">
    <property type="protein sequence ID" value="AFG36885.1"/>
    <property type="molecule type" value="Genomic_DNA"/>
</dbReference>
<evidence type="ECO:0000259" key="1">
    <source>
        <dbReference type="PROSITE" id="PS51186"/>
    </source>
</evidence>
<dbReference type="OrthoDB" id="9796919at2"/>
<keyword evidence="2" id="KW-0808">Transferase</keyword>
<feature type="domain" description="N-acetyltransferase" evidence="1">
    <location>
        <begin position="129"/>
        <end position="268"/>
    </location>
</feature>
<sequence length="268" mass="29922">MKLLRRSSVWEPLPVRSFAATAHALSTGPEWEYAAMIDRMRRPSASTRVAHSTQSWLLWDSSGFVFSRFREPLPTVPPRPAPAPRSIMGLESDVDYCCRLLGCMSSERVPYLLMRRSPAAISAPVPAELRVTQLGPQDHAAVLPLEAAYQREEVLLPGHLLHNQTVSRHLERSLQQHVGIGVWYKGELIAKAHTNARGITCCQIGGVYTVPAYRGRGCAELALRTLLKTLQARRTTISLFVKPHNTPGRRLYSRLGFETVGRFAIAYV</sequence>
<dbReference type="SUPFAM" id="SSF55729">
    <property type="entry name" value="Acyl-CoA N-acyltransferases (Nat)"/>
    <property type="match status" value="1"/>
</dbReference>
<evidence type="ECO:0000313" key="2">
    <source>
        <dbReference type="EMBL" id="AFG36885.1"/>
    </source>
</evidence>
<dbReference type="PATRIC" id="fig|889378.3.peg.795"/>
<dbReference type="InterPro" id="IPR000182">
    <property type="entry name" value="GNAT_dom"/>
</dbReference>